<reference evidence="2" key="2">
    <citation type="submission" date="2015-01" db="EMBL/GenBank/DDBJ databases">
        <title>Evolutionary Origins and Diversification of the Mycorrhizal Mutualists.</title>
        <authorList>
            <consortium name="DOE Joint Genome Institute"/>
            <consortium name="Mycorrhizal Genomics Consortium"/>
            <person name="Kohler A."/>
            <person name="Kuo A."/>
            <person name="Nagy L.G."/>
            <person name="Floudas D."/>
            <person name="Copeland A."/>
            <person name="Barry K.W."/>
            <person name="Cichocki N."/>
            <person name="Veneault-Fourrey C."/>
            <person name="LaButti K."/>
            <person name="Lindquist E.A."/>
            <person name="Lipzen A."/>
            <person name="Lundell T."/>
            <person name="Morin E."/>
            <person name="Murat C."/>
            <person name="Riley R."/>
            <person name="Ohm R."/>
            <person name="Sun H."/>
            <person name="Tunlid A."/>
            <person name="Henrissat B."/>
            <person name="Grigoriev I.V."/>
            <person name="Hibbett D.S."/>
            <person name="Martin F."/>
        </authorList>
    </citation>
    <scope>NUCLEOTIDE SEQUENCE [LARGE SCALE GENOMIC DNA]</scope>
    <source>
        <strain evidence="2">LaAM-08-1</strain>
    </source>
</reference>
<name>A0A0C9WHI2_9AGAR</name>
<feature type="non-terminal residue" evidence="1">
    <location>
        <position position="1"/>
    </location>
</feature>
<dbReference type="Proteomes" id="UP000054477">
    <property type="component" value="Unassembled WGS sequence"/>
</dbReference>
<organism evidence="1 2">
    <name type="scientific">Laccaria amethystina LaAM-08-1</name>
    <dbReference type="NCBI Taxonomy" id="1095629"/>
    <lineage>
        <taxon>Eukaryota</taxon>
        <taxon>Fungi</taxon>
        <taxon>Dikarya</taxon>
        <taxon>Basidiomycota</taxon>
        <taxon>Agaricomycotina</taxon>
        <taxon>Agaricomycetes</taxon>
        <taxon>Agaricomycetidae</taxon>
        <taxon>Agaricales</taxon>
        <taxon>Agaricineae</taxon>
        <taxon>Hydnangiaceae</taxon>
        <taxon>Laccaria</taxon>
    </lineage>
</organism>
<protein>
    <submittedName>
        <fullName evidence="1">Uncharacterized protein</fullName>
    </submittedName>
</protein>
<keyword evidence="2" id="KW-1185">Reference proteome</keyword>
<accession>A0A0C9WHI2</accession>
<reference evidence="1 2" key="1">
    <citation type="submission" date="2014-04" db="EMBL/GenBank/DDBJ databases">
        <authorList>
            <consortium name="DOE Joint Genome Institute"/>
            <person name="Kuo A."/>
            <person name="Kohler A."/>
            <person name="Nagy L.G."/>
            <person name="Floudas D."/>
            <person name="Copeland A."/>
            <person name="Barry K.W."/>
            <person name="Cichocki N."/>
            <person name="Veneault-Fourrey C."/>
            <person name="LaButti K."/>
            <person name="Lindquist E.A."/>
            <person name="Lipzen A."/>
            <person name="Lundell T."/>
            <person name="Morin E."/>
            <person name="Murat C."/>
            <person name="Sun H."/>
            <person name="Tunlid A."/>
            <person name="Henrissat B."/>
            <person name="Grigoriev I.V."/>
            <person name="Hibbett D.S."/>
            <person name="Martin F."/>
            <person name="Nordberg H.P."/>
            <person name="Cantor M.N."/>
            <person name="Hua S.X."/>
        </authorList>
    </citation>
    <scope>NUCLEOTIDE SEQUENCE [LARGE SCALE GENOMIC DNA]</scope>
    <source>
        <strain evidence="1 2">LaAM-08-1</strain>
    </source>
</reference>
<evidence type="ECO:0000313" key="2">
    <source>
        <dbReference type="Proteomes" id="UP000054477"/>
    </source>
</evidence>
<sequence>AQRAAEGVVLDFRFPVRRNARVSVGLSDKNNFCSAQYAHNLSELGVTTLLRFTSAISDGGHNERNVHPCGACSSVRPLHDDHFIFEGIFHSYYREFTFNHCNVDLGLVEFVFDPHSTSDSATSNLTPSSSAH</sequence>
<evidence type="ECO:0000313" key="1">
    <source>
        <dbReference type="EMBL" id="KIJ91239.1"/>
    </source>
</evidence>
<proteinExistence type="predicted"/>
<gene>
    <name evidence="1" type="ORF">K443DRAFT_115285</name>
</gene>
<dbReference type="EMBL" id="KN839034">
    <property type="protein sequence ID" value="KIJ91239.1"/>
    <property type="molecule type" value="Genomic_DNA"/>
</dbReference>
<dbReference type="AlphaFoldDB" id="A0A0C9WHI2"/>
<dbReference type="HOGENOM" id="CLU_1922073_0_0_1"/>